<gene>
    <name evidence="2" type="ORF">BT63DRAFT_240815</name>
</gene>
<sequence>MQEYLTVTMFGLSWSLSSFSTVLVTCGFGHTHLRRKTCLFNRWLVIRTMASLLCNIRLEGFEGKTTKCGMLIHWNQCVHWLK</sequence>
<reference evidence="2" key="1">
    <citation type="journal article" date="2020" name="Stud. Mycol.">
        <title>101 Dothideomycetes genomes: a test case for predicting lifestyles and emergence of pathogens.</title>
        <authorList>
            <person name="Haridas S."/>
            <person name="Albert R."/>
            <person name="Binder M."/>
            <person name="Bloem J."/>
            <person name="Labutti K."/>
            <person name="Salamov A."/>
            <person name="Andreopoulos B."/>
            <person name="Baker S."/>
            <person name="Barry K."/>
            <person name="Bills G."/>
            <person name="Bluhm B."/>
            <person name="Cannon C."/>
            <person name="Castanera R."/>
            <person name="Culley D."/>
            <person name="Daum C."/>
            <person name="Ezra D."/>
            <person name="Gonzalez J."/>
            <person name="Henrissat B."/>
            <person name="Kuo A."/>
            <person name="Liang C."/>
            <person name="Lipzen A."/>
            <person name="Lutzoni F."/>
            <person name="Magnuson J."/>
            <person name="Mondo S."/>
            <person name="Nolan M."/>
            <person name="Ohm R."/>
            <person name="Pangilinan J."/>
            <person name="Park H.-J."/>
            <person name="Ramirez L."/>
            <person name="Alfaro M."/>
            <person name="Sun H."/>
            <person name="Tritt A."/>
            <person name="Yoshinaga Y."/>
            <person name="Zwiers L.-H."/>
            <person name="Turgeon B."/>
            <person name="Goodwin S."/>
            <person name="Spatafora J."/>
            <person name="Crous P."/>
            <person name="Grigoriev I."/>
        </authorList>
    </citation>
    <scope>NUCLEOTIDE SEQUENCE</scope>
    <source>
        <strain evidence="2">CBS 115976</strain>
    </source>
</reference>
<feature type="transmembrane region" description="Helical" evidence="1">
    <location>
        <begin position="12"/>
        <end position="33"/>
    </location>
</feature>
<keyword evidence="1" id="KW-0812">Transmembrane</keyword>
<accession>A0A6A6UGI0</accession>
<proteinExistence type="predicted"/>
<name>A0A6A6UGI0_9PEZI</name>
<evidence type="ECO:0000256" key="1">
    <source>
        <dbReference type="SAM" id="Phobius"/>
    </source>
</evidence>
<organism evidence="2 3">
    <name type="scientific">Microthyrium microscopicum</name>
    <dbReference type="NCBI Taxonomy" id="703497"/>
    <lineage>
        <taxon>Eukaryota</taxon>
        <taxon>Fungi</taxon>
        <taxon>Dikarya</taxon>
        <taxon>Ascomycota</taxon>
        <taxon>Pezizomycotina</taxon>
        <taxon>Dothideomycetes</taxon>
        <taxon>Dothideomycetes incertae sedis</taxon>
        <taxon>Microthyriales</taxon>
        <taxon>Microthyriaceae</taxon>
        <taxon>Microthyrium</taxon>
    </lineage>
</organism>
<keyword evidence="1" id="KW-0472">Membrane</keyword>
<dbReference type="EMBL" id="MU004234">
    <property type="protein sequence ID" value="KAF2670543.1"/>
    <property type="molecule type" value="Genomic_DNA"/>
</dbReference>
<protein>
    <submittedName>
        <fullName evidence="2">Uncharacterized protein</fullName>
    </submittedName>
</protein>
<evidence type="ECO:0000313" key="2">
    <source>
        <dbReference type="EMBL" id="KAF2670543.1"/>
    </source>
</evidence>
<dbReference type="Proteomes" id="UP000799302">
    <property type="component" value="Unassembled WGS sequence"/>
</dbReference>
<evidence type="ECO:0000313" key="3">
    <source>
        <dbReference type="Proteomes" id="UP000799302"/>
    </source>
</evidence>
<keyword evidence="1" id="KW-1133">Transmembrane helix</keyword>
<keyword evidence="3" id="KW-1185">Reference proteome</keyword>
<dbReference type="AlphaFoldDB" id="A0A6A6UGI0"/>